<keyword evidence="5" id="KW-0472">Membrane</keyword>
<dbReference type="PROSITE" id="PS51257">
    <property type="entry name" value="PROKAR_LIPOPROTEIN"/>
    <property type="match status" value="1"/>
</dbReference>
<comment type="subcellular location">
    <subcellularLocation>
        <location evidence="8">Cell outer membrane</location>
    </subcellularLocation>
    <subcellularLocation>
        <location evidence="1">Membrane</location>
    </subcellularLocation>
</comment>
<dbReference type="NCBIfam" id="TIGR02515">
    <property type="entry name" value="IV_pilus_PilQ"/>
    <property type="match status" value="1"/>
</dbReference>
<organism evidence="13">
    <name type="scientific">uncultured Desulfobacterium sp</name>
    <dbReference type="NCBI Taxonomy" id="201089"/>
    <lineage>
        <taxon>Bacteria</taxon>
        <taxon>Pseudomonadati</taxon>
        <taxon>Thermodesulfobacteriota</taxon>
        <taxon>Desulfobacteria</taxon>
        <taxon>Desulfobacterales</taxon>
        <taxon>Desulfobacteriaceae</taxon>
        <taxon>Desulfobacterium</taxon>
        <taxon>environmental samples</taxon>
    </lineage>
</organism>
<proteinExistence type="inferred from homology"/>
<evidence type="ECO:0000259" key="11">
    <source>
        <dbReference type="Pfam" id="PF03958"/>
    </source>
</evidence>
<dbReference type="InterPro" id="IPR001775">
    <property type="entry name" value="GspD/PilQ"/>
</dbReference>
<dbReference type="InterPro" id="IPR004846">
    <property type="entry name" value="T2SS/T3SS_dom"/>
</dbReference>
<dbReference type="PRINTS" id="PR01032">
    <property type="entry name" value="PHAGEIV"/>
</dbReference>
<keyword evidence="4 9" id="KW-0732">Signal</keyword>
<feature type="domain" description="Type II/III secretion system secretin-like" evidence="10">
    <location>
        <begin position="352"/>
        <end position="512"/>
    </location>
</feature>
<evidence type="ECO:0000313" key="13">
    <source>
        <dbReference type="EMBL" id="CBX28377.1"/>
    </source>
</evidence>
<evidence type="ECO:0000259" key="12">
    <source>
        <dbReference type="Pfam" id="PF21305"/>
    </source>
</evidence>
<evidence type="ECO:0000259" key="10">
    <source>
        <dbReference type="Pfam" id="PF00263"/>
    </source>
</evidence>
<dbReference type="InterPro" id="IPR049371">
    <property type="entry name" value="GspD-like_N0"/>
</dbReference>
<dbReference type="GO" id="GO:0009306">
    <property type="term" value="P:protein secretion"/>
    <property type="evidence" value="ECO:0007669"/>
    <property type="project" value="InterPro"/>
</dbReference>
<evidence type="ECO:0000256" key="9">
    <source>
        <dbReference type="SAM" id="SignalP"/>
    </source>
</evidence>
<dbReference type="InterPro" id="IPR005644">
    <property type="entry name" value="NolW-like"/>
</dbReference>
<keyword evidence="3" id="KW-0812">Transmembrane</keyword>
<feature type="signal peptide" evidence="9">
    <location>
        <begin position="1"/>
        <end position="23"/>
    </location>
</feature>
<dbReference type="GO" id="GO:0009279">
    <property type="term" value="C:cell outer membrane"/>
    <property type="evidence" value="ECO:0007669"/>
    <property type="project" value="UniProtKB-SubCell"/>
</dbReference>
<evidence type="ECO:0000256" key="8">
    <source>
        <dbReference type="RuleBase" id="RU004004"/>
    </source>
</evidence>
<gene>
    <name evidence="13" type="ORF">N47_G37010</name>
</gene>
<feature type="domain" description="GspD-like N0" evidence="12">
    <location>
        <begin position="90"/>
        <end position="154"/>
    </location>
</feature>
<protein>
    <submittedName>
        <fullName evidence="13">Uncharacterized protein</fullName>
    </submittedName>
</protein>
<evidence type="ECO:0000256" key="6">
    <source>
        <dbReference type="ARBA" id="ARBA00023237"/>
    </source>
</evidence>
<dbReference type="PANTHER" id="PTHR30604:SF1">
    <property type="entry name" value="DNA UTILIZATION PROTEIN HOFQ"/>
    <property type="match status" value="1"/>
</dbReference>
<dbReference type="PANTHER" id="PTHR30604">
    <property type="entry name" value="PROTEIN TRANSPORT PROTEIN HOFQ"/>
    <property type="match status" value="1"/>
</dbReference>
<accession>E1YCT3</accession>
<dbReference type="EMBL" id="FR695868">
    <property type="protein sequence ID" value="CBX28377.1"/>
    <property type="molecule type" value="Genomic_DNA"/>
</dbReference>
<reference evidence="13" key="1">
    <citation type="journal article" date="2011" name="Environ. Microbiol.">
        <title>Genomic insights into the metabolic potential of the polycyclic aromatic hydrocarbon degrading sulfate-reducing Deltaproteobacterium N47.</title>
        <authorList>
            <person name="Bergmann F."/>
            <person name="Selesi D."/>
            <person name="Weinmaier T."/>
            <person name="Tischler P."/>
            <person name="Rattei T."/>
            <person name="Meckenstock R.U."/>
        </authorList>
    </citation>
    <scope>NUCLEOTIDE SEQUENCE</scope>
</reference>
<dbReference type="InterPro" id="IPR038591">
    <property type="entry name" value="NolW-like_sf"/>
</dbReference>
<feature type="domain" description="NolW-like" evidence="11">
    <location>
        <begin position="181"/>
        <end position="248"/>
    </location>
</feature>
<evidence type="ECO:0000256" key="2">
    <source>
        <dbReference type="ARBA" id="ARBA00022448"/>
    </source>
</evidence>
<feature type="chain" id="PRO_5003154876" evidence="9">
    <location>
        <begin position="24"/>
        <end position="526"/>
    </location>
</feature>
<evidence type="ECO:0000256" key="5">
    <source>
        <dbReference type="ARBA" id="ARBA00023136"/>
    </source>
</evidence>
<dbReference type="Pfam" id="PF21305">
    <property type="entry name" value="type_II_gspD_N0"/>
    <property type="match status" value="1"/>
</dbReference>
<dbReference type="Gene3D" id="3.30.1370.130">
    <property type="match status" value="1"/>
</dbReference>
<comment type="similarity">
    <text evidence="7">Belongs to the bacterial secretin family.</text>
</comment>
<keyword evidence="2 8" id="KW-0813">Transport</keyword>
<sequence>MTYKNNWFMVVAAILMVTITGCAKDVALQKDPFFEKWETMAQTSRGHSPASELKAIESTEMKPGDKTYPASEVIEQSDKKSLPANKINLKMRQADVNAIIRAMAKTEGLNILIKNEIKGEVTIDFHEVPWDQAFLSILRNQGLDYVWEGDVIRVMTTEDLERDLKRKTQQMGISQVEPFVSRIVDINYADAKGLKDNLLEFLTKDKDGKPRGSIRLDEHNNALIIQAIREDIMKIMPIIEEIDRPTPQILIKANIVETTQDTARNLGIQWGGMYNPRLGNHDLWVSPGGSTNSTTPTNPISGNYTPSYGSTSLSSQGFGINFPASMSDAASGTLGLMFGTIGGNILEMQLSALQNNGKLNILSSPSITTLDNQTAYTENGERIPYVTEETGTTGSITKSVKFEDVVLRLEIKPHVIDSKNLKMEVLVKKNEVDNSRNVLGNPYIIKKETKTTLIVKNGETIVISGLTKQKKQDSENSVPVLRDMPLFGRMFKGTGKSKSMEEVLIFITPTILPVETAIAVSENIKN</sequence>
<evidence type="ECO:0000256" key="1">
    <source>
        <dbReference type="ARBA" id="ARBA00004370"/>
    </source>
</evidence>
<dbReference type="Gene3D" id="3.30.1370.120">
    <property type="match status" value="1"/>
</dbReference>
<keyword evidence="6" id="KW-0998">Cell outer membrane</keyword>
<dbReference type="InterPro" id="IPR051808">
    <property type="entry name" value="Type_IV_pilus_biogenesis"/>
</dbReference>
<evidence type="ECO:0000256" key="7">
    <source>
        <dbReference type="RuleBase" id="RU004003"/>
    </source>
</evidence>
<name>E1YCT3_9BACT</name>
<evidence type="ECO:0000256" key="3">
    <source>
        <dbReference type="ARBA" id="ARBA00022692"/>
    </source>
</evidence>
<dbReference type="AlphaFoldDB" id="E1YCT3"/>
<dbReference type="InterPro" id="IPR013355">
    <property type="entry name" value="Pilus_4_PilQ"/>
</dbReference>
<dbReference type="Pfam" id="PF03958">
    <property type="entry name" value="Secretin_N"/>
    <property type="match status" value="1"/>
</dbReference>
<evidence type="ECO:0000256" key="4">
    <source>
        <dbReference type="ARBA" id="ARBA00022729"/>
    </source>
</evidence>
<dbReference type="Pfam" id="PF00263">
    <property type="entry name" value="Secretin"/>
    <property type="match status" value="1"/>
</dbReference>
<dbReference type="PRINTS" id="PR00811">
    <property type="entry name" value="BCTERIALGSPD"/>
</dbReference>